<accession>B0DKZ7</accession>
<dbReference type="RefSeq" id="XP_001884559.1">
    <property type="nucleotide sequence ID" value="XM_001884524.1"/>
</dbReference>
<gene>
    <name evidence="1" type="ORF">LACBIDRAFT_304118</name>
</gene>
<evidence type="ECO:0000313" key="1">
    <source>
        <dbReference type="EMBL" id="EDR04735.1"/>
    </source>
</evidence>
<dbReference type="EMBL" id="DS547116">
    <property type="protein sequence ID" value="EDR04735.1"/>
    <property type="molecule type" value="Genomic_DNA"/>
</dbReference>
<name>B0DKZ7_LACBS</name>
<dbReference type="HOGENOM" id="CLU_2386557_0_0_1"/>
<dbReference type="InParanoid" id="B0DKZ7"/>
<dbReference type="KEGG" id="lbc:LACBIDRAFT_304118"/>
<dbReference type="Proteomes" id="UP000001194">
    <property type="component" value="Unassembled WGS sequence"/>
</dbReference>
<protein>
    <submittedName>
        <fullName evidence="1">Predicted protein</fullName>
    </submittedName>
</protein>
<proteinExistence type="predicted"/>
<organism evidence="2">
    <name type="scientific">Laccaria bicolor (strain S238N-H82 / ATCC MYA-4686)</name>
    <name type="common">Bicoloured deceiver</name>
    <name type="synonym">Laccaria laccata var. bicolor</name>
    <dbReference type="NCBI Taxonomy" id="486041"/>
    <lineage>
        <taxon>Eukaryota</taxon>
        <taxon>Fungi</taxon>
        <taxon>Dikarya</taxon>
        <taxon>Basidiomycota</taxon>
        <taxon>Agaricomycotina</taxon>
        <taxon>Agaricomycetes</taxon>
        <taxon>Agaricomycetidae</taxon>
        <taxon>Agaricales</taxon>
        <taxon>Agaricineae</taxon>
        <taxon>Hydnangiaceae</taxon>
        <taxon>Laccaria</taxon>
    </lineage>
</organism>
<reference evidence="1 2" key="1">
    <citation type="journal article" date="2008" name="Nature">
        <title>The genome of Laccaria bicolor provides insights into mycorrhizal symbiosis.</title>
        <authorList>
            <person name="Martin F."/>
            <person name="Aerts A."/>
            <person name="Ahren D."/>
            <person name="Brun A."/>
            <person name="Danchin E.G.J."/>
            <person name="Duchaussoy F."/>
            <person name="Gibon J."/>
            <person name="Kohler A."/>
            <person name="Lindquist E."/>
            <person name="Pereda V."/>
            <person name="Salamov A."/>
            <person name="Shapiro H.J."/>
            <person name="Wuyts J."/>
            <person name="Blaudez D."/>
            <person name="Buee M."/>
            <person name="Brokstein P."/>
            <person name="Canbaeck B."/>
            <person name="Cohen D."/>
            <person name="Courty P.E."/>
            <person name="Coutinho P.M."/>
            <person name="Delaruelle C."/>
            <person name="Detter J.C."/>
            <person name="Deveau A."/>
            <person name="DiFazio S."/>
            <person name="Duplessis S."/>
            <person name="Fraissinet-Tachet L."/>
            <person name="Lucic E."/>
            <person name="Frey-Klett P."/>
            <person name="Fourrey C."/>
            <person name="Feussner I."/>
            <person name="Gay G."/>
            <person name="Grimwood J."/>
            <person name="Hoegger P.J."/>
            <person name="Jain P."/>
            <person name="Kilaru S."/>
            <person name="Labbe J."/>
            <person name="Lin Y.C."/>
            <person name="Legue V."/>
            <person name="Le Tacon F."/>
            <person name="Marmeisse R."/>
            <person name="Melayah D."/>
            <person name="Montanini B."/>
            <person name="Muratet M."/>
            <person name="Nehls U."/>
            <person name="Niculita-Hirzel H."/>
            <person name="Oudot-Le Secq M.P."/>
            <person name="Peter M."/>
            <person name="Quesneville H."/>
            <person name="Rajashekar B."/>
            <person name="Reich M."/>
            <person name="Rouhier N."/>
            <person name="Schmutz J."/>
            <person name="Yin T."/>
            <person name="Chalot M."/>
            <person name="Henrissat B."/>
            <person name="Kuees U."/>
            <person name="Lucas S."/>
            <person name="Van de Peer Y."/>
            <person name="Podila G.K."/>
            <person name="Polle A."/>
            <person name="Pukkila P.J."/>
            <person name="Richardson P.M."/>
            <person name="Rouze P."/>
            <person name="Sanders I.R."/>
            <person name="Stajich J.E."/>
            <person name="Tunlid A."/>
            <person name="Tuskan G."/>
            <person name="Grigoriev I.V."/>
        </authorList>
    </citation>
    <scope>NUCLEOTIDE SEQUENCE [LARGE SCALE GENOMIC DNA]</scope>
    <source>
        <strain evidence="2">S238N-H82 / ATCC MYA-4686</strain>
    </source>
</reference>
<dbReference type="AlphaFoldDB" id="B0DKZ7"/>
<sequence>MHILHSLTTSQQLSSLAPSPFLSQSASVPHPMSALRGSYIGKVLSELDEMTDQLTSQLTYHPTRITKLALSKRNAPRPTCTAIYAASLSQSLWQ</sequence>
<dbReference type="GeneID" id="6080151"/>
<keyword evidence="2" id="KW-1185">Reference proteome</keyword>
<evidence type="ECO:0000313" key="2">
    <source>
        <dbReference type="Proteomes" id="UP000001194"/>
    </source>
</evidence>